<feature type="transmembrane region" description="Helical" evidence="2">
    <location>
        <begin position="105"/>
        <end position="122"/>
    </location>
</feature>
<feature type="transmembrane region" description="Helical" evidence="2">
    <location>
        <begin position="75"/>
        <end position="93"/>
    </location>
</feature>
<keyword evidence="2" id="KW-1133">Transmembrane helix</keyword>
<protein>
    <recommendedName>
        <fullName evidence="3">GAF domain-containing protein</fullName>
    </recommendedName>
</protein>
<dbReference type="SUPFAM" id="SSF55781">
    <property type="entry name" value="GAF domain-like"/>
    <property type="match status" value="1"/>
</dbReference>
<dbReference type="Pfam" id="PF13492">
    <property type="entry name" value="GAF_3"/>
    <property type="match status" value="1"/>
</dbReference>
<evidence type="ECO:0000313" key="5">
    <source>
        <dbReference type="Proteomes" id="UP000838686"/>
    </source>
</evidence>
<accession>A0ABM9CNN4</accession>
<dbReference type="Proteomes" id="UP000838686">
    <property type="component" value="Unassembled WGS sequence"/>
</dbReference>
<feature type="coiled-coil region" evidence="1">
    <location>
        <begin position="123"/>
        <end position="150"/>
    </location>
</feature>
<keyword evidence="2" id="KW-0812">Transmembrane</keyword>
<sequence>MDDCGRIGACNRKKVTTKGWRWLRKLRGYIENALLFSAVIFVSTSDAALYSSNGIDLFTLYILLMGLFHGTKQSFPAALAATAFVFFENVNAGRFWGSIITDPDILFKASIYLFIGLVIGFIRDKYKRELKEQRTELKLEQQKYEFLMNVYNDTRNVKDTLQKQVLTSRDSLGRLHTILGELESLEPDRVVMMAVNVMEDLLDTKQLSIYAVNNDSDYLRLMAKSSDREFDVPRSLNINSSPEIAEVIRTGAIYANKDLIPNAPMLAAAVIHEGQTSAVICVHDLPFGHFTLYHENLFRIASDLVSRSLSRSFKYVAATRSERYIDDTSIMQEHVFKEVIESKRAAKSRNQTDFILLAVQIGNRRMEDIAASLSNTLRSTDYIGLLDGELTMLLSSTGKGDAELAIDRLEKSGIIARLLQEEEAYA</sequence>
<keyword evidence="1" id="KW-0175">Coiled coil</keyword>
<reference evidence="4" key="1">
    <citation type="submission" date="2022-01" db="EMBL/GenBank/DDBJ databases">
        <authorList>
            <person name="Criscuolo A."/>
        </authorList>
    </citation>
    <scope>NUCLEOTIDE SEQUENCE</scope>
    <source>
        <strain evidence="4">CIP111893</strain>
    </source>
</reference>
<name>A0ABM9CNN4_9BACL</name>
<gene>
    <name evidence="4" type="ORF">PAECIP111893_04345</name>
</gene>
<comment type="caution">
    <text evidence="4">The sequence shown here is derived from an EMBL/GenBank/DDBJ whole genome shotgun (WGS) entry which is preliminary data.</text>
</comment>
<keyword evidence="5" id="KW-1185">Reference proteome</keyword>
<evidence type="ECO:0000313" key="4">
    <source>
        <dbReference type="EMBL" id="CAH1218003.1"/>
    </source>
</evidence>
<dbReference type="InterPro" id="IPR003018">
    <property type="entry name" value="GAF"/>
</dbReference>
<organism evidence="4 5">
    <name type="scientific">Paenibacillus plantiphilus</name>
    <dbReference type="NCBI Taxonomy" id="2905650"/>
    <lineage>
        <taxon>Bacteria</taxon>
        <taxon>Bacillati</taxon>
        <taxon>Bacillota</taxon>
        <taxon>Bacilli</taxon>
        <taxon>Bacillales</taxon>
        <taxon>Paenibacillaceae</taxon>
        <taxon>Paenibacillus</taxon>
    </lineage>
</organism>
<feature type="transmembrane region" description="Helical" evidence="2">
    <location>
        <begin position="26"/>
        <end position="43"/>
    </location>
</feature>
<feature type="domain" description="GAF" evidence="3">
    <location>
        <begin position="187"/>
        <end position="310"/>
    </location>
</feature>
<dbReference type="RefSeq" id="WP_236344758.1">
    <property type="nucleotide sequence ID" value="NZ_CAKMMF010000029.1"/>
</dbReference>
<evidence type="ECO:0000256" key="1">
    <source>
        <dbReference type="SAM" id="Coils"/>
    </source>
</evidence>
<proteinExistence type="predicted"/>
<evidence type="ECO:0000256" key="2">
    <source>
        <dbReference type="SAM" id="Phobius"/>
    </source>
</evidence>
<evidence type="ECO:0000259" key="3">
    <source>
        <dbReference type="Pfam" id="PF13492"/>
    </source>
</evidence>
<dbReference type="EMBL" id="CAKMMF010000029">
    <property type="protein sequence ID" value="CAH1218003.1"/>
    <property type="molecule type" value="Genomic_DNA"/>
</dbReference>
<keyword evidence="2" id="KW-0472">Membrane</keyword>